<reference evidence="1" key="2">
    <citation type="submission" date="2025-03" db="EMBL/GenBank/DDBJ databases">
        <authorList>
            <consortium name="ELIXIR-Norway"/>
            <consortium name="Elixir Norway"/>
        </authorList>
    </citation>
    <scope>NUCLEOTIDE SEQUENCE</scope>
</reference>
<proteinExistence type="predicted"/>
<name>A0AC59Z4C7_RANTA</name>
<dbReference type="EMBL" id="OX596108">
    <property type="protein sequence ID" value="CAN0223657.1"/>
    <property type="molecule type" value="Genomic_DNA"/>
</dbReference>
<organism evidence="1 2">
    <name type="scientific">Rangifer tarandus platyrhynchus</name>
    <name type="common">Svalbard reindeer</name>
    <dbReference type="NCBI Taxonomy" id="3082113"/>
    <lineage>
        <taxon>Eukaryota</taxon>
        <taxon>Metazoa</taxon>
        <taxon>Chordata</taxon>
        <taxon>Craniata</taxon>
        <taxon>Vertebrata</taxon>
        <taxon>Euteleostomi</taxon>
        <taxon>Mammalia</taxon>
        <taxon>Eutheria</taxon>
        <taxon>Laurasiatheria</taxon>
        <taxon>Artiodactyla</taxon>
        <taxon>Ruminantia</taxon>
        <taxon>Pecora</taxon>
        <taxon>Cervidae</taxon>
        <taxon>Odocoileinae</taxon>
        <taxon>Rangifer</taxon>
    </lineage>
</organism>
<evidence type="ECO:0000313" key="2">
    <source>
        <dbReference type="Proteomes" id="UP001162501"/>
    </source>
</evidence>
<gene>
    <name evidence="1" type="ORF">MRATA1EN22A_LOCUS13902</name>
</gene>
<reference evidence="1" key="1">
    <citation type="submission" date="2023-05" db="EMBL/GenBank/DDBJ databases">
        <authorList>
            <consortium name="ELIXIR-Norway"/>
        </authorList>
    </citation>
    <scope>NUCLEOTIDE SEQUENCE</scope>
</reference>
<evidence type="ECO:0000313" key="1">
    <source>
        <dbReference type="EMBL" id="CAN0223657.1"/>
    </source>
</evidence>
<accession>A0AC59Z4C7</accession>
<sequence>MAQASARWASSKWNRYRWVCLSQSVLPHVSAVDREVQHVSAVPPAATVLQKLASSTSARRQVPQAAVLGQHPVQVPDLVLQVFLVAPREVPAIR</sequence>
<protein>
    <submittedName>
        <fullName evidence="1">Uncharacterized protein</fullName>
    </submittedName>
</protein>
<dbReference type="Proteomes" id="UP001162501">
    <property type="component" value="Chromosome 24"/>
</dbReference>